<keyword evidence="2 4" id="KW-0378">Hydrolase</keyword>
<dbReference type="RefSeq" id="XP_020892944.2">
    <property type="nucleotide sequence ID" value="XM_021037285.2"/>
</dbReference>
<dbReference type="Pfam" id="PF00150">
    <property type="entry name" value="Cellulase"/>
    <property type="match status" value="1"/>
</dbReference>
<dbReference type="KEGG" id="epa:110232166"/>
<dbReference type="OrthoDB" id="1887033at2759"/>
<evidence type="ECO:0000256" key="3">
    <source>
        <dbReference type="ARBA" id="ARBA00023295"/>
    </source>
</evidence>
<dbReference type="OMA" id="HIIFFES"/>
<evidence type="ECO:0008006" key="10">
    <source>
        <dbReference type="Google" id="ProtNLM"/>
    </source>
</evidence>
<accession>A0A913WRB6</accession>
<sequence>MWWLRCIAVFLLIHYAWLCDADLEFISVNPSNQRFIDEQGRERFFHGTNIVVKHFPWHPKTEGFSPESYSEQDMQLLQSLGLNVLRLGFMWPGVEPRRGYYNETYLKVVESMVKLSAKYGIYVLLDMHQDVMSRKFCVEGFPDWAANPGNARKFPEPIHAPFSLDPETNYPSDEDCAKFAWATYYFSEAACVAFQNLYNNTDGLRDRWAAFWAKGAETFKDYPNVIGYELINEPWAGDIYADPLLMVPKIADRLNLAPAYEVLSRAIRAIDDRHCIFFEPVTWDDYGVGFEEVPGGPDYKNRSVLSYHYYHLPTGPSGPVDINFQVRQDDLKRLKCGGMLTEFLTSAGNLSSTLKTMSVADKYLQSWIGWDYKPYYPPHRHIPHKRPSLWNEQGPDPIYVQNTSRTYPQAVAGHAKSYSFDPATLEFHLTYDISSACSSKLTEIYFNQEQYNAIGGGFLVSVEPKSSVKWSSPSKNIVHIEHMLESGTIKVTMIPGQDGYSLMREQFTT</sequence>
<dbReference type="Pfam" id="PF18564">
    <property type="entry name" value="Glyco_hydro_5_C"/>
    <property type="match status" value="1"/>
</dbReference>
<feature type="signal peptide" evidence="5">
    <location>
        <begin position="1"/>
        <end position="21"/>
    </location>
</feature>
<evidence type="ECO:0000259" key="7">
    <source>
        <dbReference type="Pfam" id="PF18564"/>
    </source>
</evidence>
<dbReference type="InterPro" id="IPR052066">
    <property type="entry name" value="Glycosphingolipid_Hydrolases"/>
</dbReference>
<dbReference type="InterPro" id="IPR017853">
    <property type="entry name" value="GH"/>
</dbReference>
<evidence type="ECO:0000259" key="6">
    <source>
        <dbReference type="Pfam" id="PF00150"/>
    </source>
</evidence>
<keyword evidence="3 4" id="KW-0326">Glycosidase</keyword>
<reference evidence="8" key="1">
    <citation type="submission" date="2022-11" db="UniProtKB">
        <authorList>
            <consortium name="EnsemblMetazoa"/>
        </authorList>
    </citation>
    <scope>IDENTIFICATION</scope>
</reference>
<evidence type="ECO:0000256" key="5">
    <source>
        <dbReference type="SAM" id="SignalP"/>
    </source>
</evidence>
<keyword evidence="5" id="KW-0732">Signal</keyword>
<comment type="similarity">
    <text evidence="1 4">Belongs to the glycosyl hydrolase 5 (cellulase A) family.</text>
</comment>
<feature type="domain" description="Glycoside hydrolase family 5" evidence="6">
    <location>
        <begin position="64"/>
        <end position="374"/>
    </location>
</feature>
<feature type="domain" description="Glycoside hydrolase family 5 C-terminal" evidence="7">
    <location>
        <begin position="405"/>
        <end position="491"/>
    </location>
</feature>
<dbReference type="EnsemblMetazoa" id="XM_021037285.2">
    <property type="protein sequence ID" value="XP_020892944.2"/>
    <property type="gene ID" value="LOC110232166"/>
</dbReference>
<keyword evidence="9" id="KW-1185">Reference proteome</keyword>
<dbReference type="Gene3D" id="2.60.40.1180">
    <property type="entry name" value="Golgi alpha-mannosidase II"/>
    <property type="match status" value="1"/>
</dbReference>
<evidence type="ECO:0000313" key="8">
    <source>
        <dbReference type="EnsemblMetazoa" id="XP_020892944.2"/>
    </source>
</evidence>
<dbReference type="InterPro" id="IPR041036">
    <property type="entry name" value="GH5_C"/>
</dbReference>
<evidence type="ECO:0000256" key="2">
    <source>
        <dbReference type="ARBA" id="ARBA00022801"/>
    </source>
</evidence>
<dbReference type="InterPro" id="IPR001547">
    <property type="entry name" value="Glyco_hydro_5"/>
</dbReference>
<dbReference type="PANTHER" id="PTHR31308:SF3">
    <property type="entry name" value="ENDOGLYCOCERAMIDASE"/>
    <property type="match status" value="1"/>
</dbReference>
<evidence type="ECO:0000256" key="4">
    <source>
        <dbReference type="RuleBase" id="RU361153"/>
    </source>
</evidence>
<dbReference type="GO" id="GO:1901136">
    <property type="term" value="P:carbohydrate derivative catabolic process"/>
    <property type="evidence" value="ECO:0007669"/>
    <property type="project" value="UniProtKB-ARBA"/>
</dbReference>
<dbReference type="GO" id="GO:0000272">
    <property type="term" value="P:polysaccharide catabolic process"/>
    <property type="evidence" value="ECO:0007669"/>
    <property type="project" value="InterPro"/>
</dbReference>
<dbReference type="Proteomes" id="UP000887567">
    <property type="component" value="Unplaced"/>
</dbReference>
<dbReference type="SUPFAM" id="SSF51445">
    <property type="entry name" value="(Trans)glycosidases"/>
    <property type="match status" value="1"/>
</dbReference>
<dbReference type="PANTHER" id="PTHR31308">
    <property type="match status" value="1"/>
</dbReference>
<proteinExistence type="inferred from homology"/>
<dbReference type="Gene3D" id="3.20.20.80">
    <property type="entry name" value="Glycosidases"/>
    <property type="match status" value="1"/>
</dbReference>
<dbReference type="GeneID" id="110232166"/>
<dbReference type="GO" id="GO:0016042">
    <property type="term" value="P:lipid catabolic process"/>
    <property type="evidence" value="ECO:0007669"/>
    <property type="project" value="UniProtKB-ARBA"/>
</dbReference>
<dbReference type="GO" id="GO:0004553">
    <property type="term" value="F:hydrolase activity, hydrolyzing O-glycosyl compounds"/>
    <property type="evidence" value="ECO:0007669"/>
    <property type="project" value="InterPro"/>
</dbReference>
<name>A0A913WRB6_EXADI</name>
<dbReference type="AlphaFoldDB" id="A0A913WRB6"/>
<organism evidence="8 9">
    <name type="scientific">Exaiptasia diaphana</name>
    <name type="common">Tropical sea anemone</name>
    <name type="synonym">Aiptasia pulchella</name>
    <dbReference type="NCBI Taxonomy" id="2652724"/>
    <lineage>
        <taxon>Eukaryota</taxon>
        <taxon>Metazoa</taxon>
        <taxon>Cnidaria</taxon>
        <taxon>Anthozoa</taxon>
        <taxon>Hexacorallia</taxon>
        <taxon>Actiniaria</taxon>
        <taxon>Aiptasiidae</taxon>
        <taxon>Exaiptasia</taxon>
    </lineage>
</organism>
<feature type="chain" id="PRO_5037571898" description="Endoglycoceramidase" evidence="5">
    <location>
        <begin position="22"/>
        <end position="509"/>
    </location>
</feature>
<evidence type="ECO:0000313" key="9">
    <source>
        <dbReference type="Proteomes" id="UP000887567"/>
    </source>
</evidence>
<dbReference type="InterPro" id="IPR013780">
    <property type="entry name" value="Glyco_hydro_b"/>
</dbReference>
<evidence type="ECO:0000256" key="1">
    <source>
        <dbReference type="ARBA" id="ARBA00005641"/>
    </source>
</evidence>
<protein>
    <recommendedName>
        <fullName evidence="10">Endoglycoceramidase</fullName>
    </recommendedName>
</protein>